<dbReference type="AlphaFoldDB" id="A0A414QEQ4"/>
<evidence type="ECO:0000313" key="3">
    <source>
        <dbReference type="Proteomes" id="UP000285666"/>
    </source>
</evidence>
<dbReference type="EMBL" id="QRHN01000006">
    <property type="protein sequence ID" value="RHF79272.1"/>
    <property type="molecule type" value="Genomic_DNA"/>
</dbReference>
<feature type="domain" description="DUF551" evidence="1">
    <location>
        <begin position="52"/>
        <end position="116"/>
    </location>
</feature>
<dbReference type="InterPro" id="IPR007539">
    <property type="entry name" value="DUF551"/>
</dbReference>
<proteinExistence type="predicted"/>
<name>A0A414QEQ4_9FIRM</name>
<protein>
    <submittedName>
        <fullName evidence="2">DUF551 domain-containing protein</fullName>
    </submittedName>
</protein>
<dbReference type="Pfam" id="PF04448">
    <property type="entry name" value="DUF551"/>
    <property type="match status" value="1"/>
</dbReference>
<organism evidence="2 3">
    <name type="scientific">Dorea formicigenerans</name>
    <dbReference type="NCBI Taxonomy" id="39486"/>
    <lineage>
        <taxon>Bacteria</taxon>
        <taxon>Bacillati</taxon>
        <taxon>Bacillota</taxon>
        <taxon>Clostridia</taxon>
        <taxon>Lachnospirales</taxon>
        <taxon>Lachnospiraceae</taxon>
        <taxon>Dorea</taxon>
    </lineage>
</organism>
<accession>A0A414QEQ4</accession>
<evidence type="ECO:0000313" key="2">
    <source>
        <dbReference type="EMBL" id="RHF79272.1"/>
    </source>
</evidence>
<dbReference type="Proteomes" id="UP000285666">
    <property type="component" value="Unassembled WGS sequence"/>
</dbReference>
<comment type="caution">
    <text evidence="2">The sequence shown here is derived from an EMBL/GenBank/DDBJ whole genome shotgun (WGS) entry which is preliminary data.</text>
</comment>
<reference evidence="2 3" key="1">
    <citation type="submission" date="2018-08" db="EMBL/GenBank/DDBJ databases">
        <title>A genome reference for cultivated species of the human gut microbiota.</title>
        <authorList>
            <person name="Zou Y."/>
            <person name="Xue W."/>
            <person name="Luo G."/>
        </authorList>
    </citation>
    <scope>NUCLEOTIDE SEQUENCE [LARGE SCALE GENOMIC DNA]</scope>
    <source>
        <strain evidence="2 3">AM23-7AC</strain>
    </source>
</reference>
<sequence length="125" mass="14658">MVNGCHCRNRIRKTKMNNQRAIDRLTKHLEWGWSKKTVDAIEMGIHALKETQWIPCSERLPEDESYILVSFENSTMPDIARYEENDEGGTFYPGDEEETYASYGLIVNAWMPLPEPYKEEKQNDK</sequence>
<evidence type="ECO:0000259" key="1">
    <source>
        <dbReference type="Pfam" id="PF04448"/>
    </source>
</evidence>
<gene>
    <name evidence="2" type="ORF">DW658_06130</name>
</gene>